<evidence type="ECO:0000313" key="4">
    <source>
        <dbReference type="EMBL" id="CAA0093396.1"/>
    </source>
</evidence>
<evidence type="ECO:0000313" key="7">
    <source>
        <dbReference type="Proteomes" id="UP000439591"/>
    </source>
</evidence>
<dbReference type="SUPFAM" id="SSF54637">
    <property type="entry name" value="Thioesterase/thiol ester dehydrase-isomerase"/>
    <property type="match status" value="1"/>
</dbReference>
<dbReference type="EMBL" id="CACSIM010000004">
    <property type="protein sequence ID" value="CAA0111281.1"/>
    <property type="molecule type" value="Genomic_DNA"/>
</dbReference>
<dbReference type="GO" id="GO:0047617">
    <property type="term" value="F:fatty acyl-CoA hydrolase activity"/>
    <property type="evidence" value="ECO:0007669"/>
    <property type="project" value="InterPro"/>
</dbReference>
<dbReference type="Proteomes" id="UP000439591">
    <property type="component" value="Unassembled WGS sequence"/>
</dbReference>
<evidence type="ECO:0000313" key="6">
    <source>
        <dbReference type="Proteomes" id="UP000435877"/>
    </source>
</evidence>
<gene>
    <name evidence="4" type="ORF">IHBHHGIJ_02468</name>
    <name evidence="5" type="ORF">KFEGEMFD_02655</name>
</gene>
<dbReference type="NCBIfam" id="TIGR00369">
    <property type="entry name" value="unchar_dom_1"/>
    <property type="match status" value="1"/>
</dbReference>
<evidence type="ECO:0000256" key="2">
    <source>
        <dbReference type="ARBA" id="ARBA00022801"/>
    </source>
</evidence>
<dbReference type="InterPro" id="IPR039298">
    <property type="entry name" value="ACOT13"/>
</dbReference>
<dbReference type="InterPro" id="IPR003736">
    <property type="entry name" value="PAAI_dom"/>
</dbReference>
<dbReference type="Gene3D" id="3.10.129.10">
    <property type="entry name" value="Hotdog Thioesterase"/>
    <property type="match status" value="1"/>
</dbReference>
<dbReference type="InterPro" id="IPR029069">
    <property type="entry name" value="HotDog_dom_sf"/>
</dbReference>
<dbReference type="RefSeq" id="WP_235035715.1">
    <property type="nucleotide sequence ID" value="NZ_CACSIK010000001.1"/>
</dbReference>
<reference evidence="6 7" key="1">
    <citation type="submission" date="2019-11" db="EMBL/GenBank/DDBJ databases">
        <authorList>
            <person name="Holert J."/>
        </authorList>
    </citation>
    <scope>NUCLEOTIDE SEQUENCE [LARGE SCALE GENOMIC DNA]</scope>
    <source>
        <strain evidence="5">BC3_2A</strain>
        <strain evidence="4">SB11_1A</strain>
    </source>
</reference>
<dbReference type="PANTHER" id="PTHR21660">
    <property type="entry name" value="THIOESTERASE SUPERFAMILY MEMBER-RELATED"/>
    <property type="match status" value="1"/>
</dbReference>
<keyword evidence="6" id="KW-1185">Reference proteome</keyword>
<protein>
    <recommendedName>
        <fullName evidence="3">Thioesterase domain-containing protein</fullName>
    </recommendedName>
</protein>
<evidence type="ECO:0000259" key="3">
    <source>
        <dbReference type="Pfam" id="PF03061"/>
    </source>
</evidence>
<dbReference type="CDD" id="cd03443">
    <property type="entry name" value="PaaI_thioesterase"/>
    <property type="match status" value="1"/>
</dbReference>
<proteinExistence type="inferred from homology"/>
<dbReference type="EMBL" id="CACSIK010000001">
    <property type="protein sequence ID" value="CAA0093396.1"/>
    <property type="molecule type" value="Genomic_DNA"/>
</dbReference>
<dbReference type="Pfam" id="PF03061">
    <property type="entry name" value="4HBT"/>
    <property type="match status" value="1"/>
</dbReference>
<comment type="similarity">
    <text evidence="1">Belongs to the thioesterase PaaI family.</text>
</comment>
<keyword evidence="2" id="KW-0378">Hydrolase</keyword>
<dbReference type="AlphaFoldDB" id="A0A5S9NS14"/>
<dbReference type="Proteomes" id="UP000435877">
    <property type="component" value="Unassembled WGS sequence"/>
</dbReference>
<feature type="domain" description="Thioesterase" evidence="3">
    <location>
        <begin position="56"/>
        <end position="129"/>
    </location>
</feature>
<name>A0A5S9NS14_9GAMM</name>
<sequence>MLMTKTIQESIADLNRDQLPFLILLGAKVLDLDPIEQTCKMEFNVDTQLCHSVDVVQGGFVTAMLDAAMSHVLWGLDHSIVNMSSLEIHTTYLEPTRAGKILAEGKIVKAGYKTGFFEAKLYTSDGVLTATGTSVGKLSRKVD</sequence>
<dbReference type="InterPro" id="IPR006683">
    <property type="entry name" value="Thioestr_dom"/>
</dbReference>
<dbReference type="PANTHER" id="PTHR21660:SF1">
    <property type="entry name" value="ACYL-COENZYME A THIOESTERASE 13"/>
    <property type="match status" value="1"/>
</dbReference>
<accession>A0A5S9NS14</accession>
<evidence type="ECO:0000313" key="5">
    <source>
        <dbReference type="EMBL" id="CAA0111281.1"/>
    </source>
</evidence>
<organism evidence="4 6">
    <name type="scientific">Zhongshania aliphaticivorans</name>
    <dbReference type="NCBI Taxonomy" id="1470434"/>
    <lineage>
        <taxon>Bacteria</taxon>
        <taxon>Pseudomonadati</taxon>
        <taxon>Pseudomonadota</taxon>
        <taxon>Gammaproteobacteria</taxon>
        <taxon>Cellvibrionales</taxon>
        <taxon>Spongiibacteraceae</taxon>
        <taxon>Zhongshania</taxon>
    </lineage>
</organism>
<evidence type="ECO:0000256" key="1">
    <source>
        <dbReference type="ARBA" id="ARBA00008324"/>
    </source>
</evidence>